<keyword evidence="8" id="KW-1185">Reference proteome</keyword>
<dbReference type="Pfam" id="PF13233">
    <property type="entry name" value="Complex1_LYR_2"/>
    <property type="match status" value="1"/>
</dbReference>
<protein>
    <recommendedName>
        <fullName evidence="6">Succinate dehydrogenase assembly factor 3</fullName>
        <shortName evidence="6">SDH assembly factor 3</shortName>
        <shortName evidence="6">SDHAF3</shortName>
    </recommendedName>
</protein>
<evidence type="ECO:0000256" key="2">
    <source>
        <dbReference type="ARBA" id="ARBA00006020"/>
    </source>
</evidence>
<dbReference type="CDD" id="cd20270">
    <property type="entry name" value="Complex1_LYR_SDHAF3_LYRM10"/>
    <property type="match status" value="1"/>
</dbReference>
<reference evidence="7 8" key="1">
    <citation type="journal article" date="2024" name="Insects">
        <title>An Improved Chromosome-Level Genome Assembly of the Firefly Pyrocoelia pectoralis.</title>
        <authorList>
            <person name="Fu X."/>
            <person name="Meyer-Rochow V.B."/>
            <person name="Ballantyne L."/>
            <person name="Zhu X."/>
        </authorList>
    </citation>
    <scope>NUCLEOTIDE SEQUENCE [LARGE SCALE GENOMIC DNA]</scope>
    <source>
        <strain evidence="7">XCY_ONT2</strain>
    </source>
</reference>
<organism evidence="7 8">
    <name type="scientific">Pyrocoelia pectoralis</name>
    <dbReference type="NCBI Taxonomy" id="417401"/>
    <lineage>
        <taxon>Eukaryota</taxon>
        <taxon>Metazoa</taxon>
        <taxon>Ecdysozoa</taxon>
        <taxon>Arthropoda</taxon>
        <taxon>Hexapoda</taxon>
        <taxon>Insecta</taxon>
        <taxon>Pterygota</taxon>
        <taxon>Neoptera</taxon>
        <taxon>Endopterygota</taxon>
        <taxon>Coleoptera</taxon>
        <taxon>Polyphaga</taxon>
        <taxon>Elateriformia</taxon>
        <taxon>Elateroidea</taxon>
        <taxon>Lampyridae</taxon>
        <taxon>Lampyrinae</taxon>
        <taxon>Pyrocoelia</taxon>
    </lineage>
</organism>
<gene>
    <name evidence="7" type="ORF">RI129_002056</name>
</gene>
<dbReference type="GO" id="GO:0006105">
    <property type="term" value="P:succinate metabolic process"/>
    <property type="evidence" value="ECO:0007669"/>
    <property type="project" value="TreeGrafter"/>
</dbReference>
<evidence type="ECO:0000313" key="8">
    <source>
        <dbReference type="Proteomes" id="UP001329430"/>
    </source>
</evidence>
<dbReference type="Proteomes" id="UP001329430">
    <property type="component" value="Chromosome 2"/>
</dbReference>
<keyword evidence="5 6" id="KW-0143">Chaperone</keyword>
<sequence>MGSLVHSRTVKKLYKTILKLNRGLPPELSLIGNEYVRGEFKRHKNCNPDEAKIFIDEWTTYAITIAKQLGLRGVKTSKKLGIELNNEDLEKFRYEQIQQLYELKIAATKPFTVDK</sequence>
<comment type="caution">
    <text evidence="7">The sequence shown here is derived from an EMBL/GenBank/DDBJ whole genome shotgun (WGS) entry which is preliminary data.</text>
</comment>
<dbReference type="InterPro" id="IPR008381">
    <property type="entry name" value="SDHAF3/Sdh7"/>
</dbReference>
<dbReference type="GO" id="GO:0034553">
    <property type="term" value="P:mitochondrial respiratory chain complex II assembly"/>
    <property type="evidence" value="ECO:0007669"/>
    <property type="project" value="UniProtKB-UniRule"/>
</dbReference>
<dbReference type="AlphaFoldDB" id="A0AAN7VNU0"/>
<comment type="similarity">
    <text evidence="2 6">Belongs to the complex I LYR family. SDHAF3 subfamily.</text>
</comment>
<evidence type="ECO:0000256" key="4">
    <source>
        <dbReference type="ARBA" id="ARBA00023128"/>
    </source>
</evidence>
<dbReference type="PANTHER" id="PTHR13137">
    <property type="entry name" value="DC11 ACN9 HOMOLOG"/>
    <property type="match status" value="1"/>
</dbReference>
<evidence type="ECO:0000313" key="7">
    <source>
        <dbReference type="EMBL" id="KAK5647164.1"/>
    </source>
</evidence>
<comment type="function">
    <text evidence="6">Plays an essential role in the assembly of succinate dehydrogenase (SDH), an enzyme complex (also referred to as respiratory complex II) that is a component of both the tricarboxylic acid (TCA) cycle and the mitochondrial electron transport chain, and which couples the oxidation of succinate to fumarate with the reduction of ubiquinone (coenzyme Q) to ubiquinol. Promotes maturation of the iron-sulfur protein subunit of the SDH catalytic dimer, protecting it from the deleterious effects of oxidants. May act together with SDHAF1.</text>
</comment>
<comment type="subunit">
    <text evidence="6">Interacts with the iron-sulfur protein subunit within the SDH catalytic dimer.</text>
</comment>
<accession>A0AAN7VNU0</accession>
<name>A0AAN7VNU0_9COLE</name>
<dbReference type="GO" id="GO:0005759">
    <property type="term" value="C:mitochondrial matrix"/>
    <property type="evidence" value="ECO:0007669"/>
    <property type="project" value="UniProtKB-SubCell"/>
</dbReference>
<evidence type="ECO:0000256" key="6">
    <source>
        <dbReference type="RuleBase" id="RU368039"/>
    </source>
</evidence>
<comment type="subcellular location">
    <subcellularLocation>
        <location evidence="1 6">Mitochondrion matrix</location>
    </subcellularLocation>
</comment>
<evidence type="ECO:0000256" key="5">
    <source>
        <dbReference type="ARBA" id="ARBA00023186"/>
    </source>
</evidence>
<keyword evidence="4 6" id="KW-0496">Mitochondrion</keyword>
<evidence type="ECO:0000256" key="1">
    <source>
        <dbReference type="ARBA" id="ARBA00004305"/>
    </source>
</evidence>
<evidence type="ECO:0000256" key="3">
    <source>
        <dbReference type="ARBA" id="ARBA00022946"/>
    </source>
</evidence>
<keyword evidence="3" id="KW-0809">Transit peptide</keyword>
<proteinExistence type="inferred from homology"/>
<dbReference type="GO" id="GO:0005758">
    <property type="term" value="C:mitochondrial intermembrane space"/>
    <property type="evidence" value="ECO:0007669"/>
    <property type="project" value="TreeGrafter"/>
</dbReference>
<dbReference type="PANTHER" id="PTHR13137:SF6">
    <property type="entry name" value="SUCCINATE DEHYDROGENASE ASSEMBLY FACTOR 3, MITOCHONDRIAL"/>
    <property type="match status" value="1"/>
</dbReference>
<dbReference type="EMBL" id="JAVRBK010000002">
    <property type="protein sequence ID" value="KAK5647164.1"/>
    <property type="molecule type" value="Genomic_DNA"/>
</dbReference>